<dbReference type="Gene3D" id="3.40.1260.10">
    <property type="entry name" value="DsrEFH-like"/>
    <property type="match status" value="1"/>
</dbReference>
<evidence type="ECO:0000313" key="2">
    <source>
        <dbReference type="Proteomes" id="UP000050535"/>
    </source>
</evidence>
<comment type="caution">
    <text evidence="1">The sequence shown here is derived from an EMBL/GenBank/DDBJ whole genome shotgun (WGS) entry which is preliminary data.</text>
</comment>
<reference evidence="2" key="1">
    <citation type="submission" date="2013-11" db="EMBL/GenBank/DDBJ databases">
        <authorList>
            <person name="Hoang H.T."/>
            <person name="Killian M.L."/>
            <person name="Madson D.M."/>
            <person name="Arruda P.H.E."/>
            <person name="Sun D."/>
            <person name="Schwartz K.J."/>
            <person name="Yoon K."/>
        </authorList>
    </citation>
    <scope>NUCLEOTIDE SEQUENCE [LARGE SCALE GENOMIC DNA]</scope>
    <source>
        <strain evidence="2">CDK2</strain>
    </source>
</reference>
<keyword evidence="2" id="KW-1185">Reference proteome</keyword>
<dbReference type="InterPro" id="IPR027396">
    <property type="entry name" value="DsrEFH-like"/>
</dbReference>
<gene>
    <name evidence="1" type="ORF">SY89_00888</name>
</gene>
<accession>A0A0N8HZQ5</accession>
<dbReference type="AlphaFoldDB" id="A0A0N8HZQ5"/>
<dbReference type="EMBL" id="LGUC01000001">
    <property type="protein sequence ID" value="KPN30163.1"/>
    <property type="molecule type" value="Genomic_DNA"/>
</dbReference>
<organism evidence="1 2">
    <name type="scientific">Halolamina pelagica</name>
    <dbReference type="NCBI Taxonomy" id="699431"/>
    <lineage>
        <taxon>Archaea</taxon>
        <taxon>Methanobacteriati</taxon>
        <taxon>Methanobacteriota</taxon>
        <taxon>Stenosarchaea group</taxon>
        <taxon>Halobacteria</taxon>
        <taxon>Halobacteriales</taxon>
        <taxon>Haloferacaceae</taxon>
    </lineage>
</organism>
<dbReference type="Proteomes" id="UP000050535">
    <property type="component" value="Unassembled WGS sequence"/>
</dbReference>
<proteinExistence type="predicted"/>
<sequence>MHTVYHVSDVDAYRVAEPKVRNLLDDDTLELDGVAVVVDRPVVIDAAAGELRETTDALVGMGATVKLCSNAAVGAEAGEADFGEGVEFVSSGVGELTRLQDGGWAYIRL</sequence>
<protein>
    <submittedName>
        <fullName evidence="1">Uncharacterized protein</fullName>
    </submittedName>
</protein>
<name>A0A0N8HZQ5_9EURY</name>
<dbReference type="SUPFAM" id="SSF75169">
    <property type="entry name" value="DsrEFH-like"/>
    <property type="match status" value="1"/>
</dbReference>
<evidence type="ECO:0000313" key="1">
    <source>
        <dbReference type="EMBL" id="KPN30163.1"/>
    </source>
</evidence>